<dbReference type="Gene3D" id="3.40.50.1820">
    <property type="entry name" value="alpha/beta hydrolase"/>
    <property type="match status" value="1"/>
</dbReference>
<dbReference type="OrthoDB" id="5498552at2"/>
<dbReference type="SUPFAM" id="SSF53474">
    <property type="entry name" value="alpha/beta-Hydrolases"/>
    <property type="match status" value="1"/>
</dbReference>
<proteinExistence type="predicted"/>
<dbReference type="PANTHER" id="PTHR45856">
    <property type="entry name" value="ALPHA/BETA-HYDROLASES SUPERFAMILY PROTEIN"/>
    <property type="match status" value="1"/>
</dbReference>
<evidence type="ECO:0000259" key="1">
    <source>
        <dbReference type="Pfam" id="PF01764"/>
    </source>
</evidence>
<organism evidence="2 3">
    <name type="scientific">Undibacterium pigrum</name>
    <dbReference type="NCBI Taxonomy" id="401470"/>
    <lineage>
        <taxon>Bacteria</taxon>
        <taxon>Pseudomonadati</taxon>
        <taxon>Pseudomonadota</taxon>
        <taxon>Betaproteobacteria</taxon>
        <taxon>Burkholderiales</taxon>
        <taxon>Oxalobacteraceae</taxon>
        <taxon>Undibacterium</taxon>
    </lineage>
</organism>
<dbReference type="InterPro" id="IPR002921">
    <property type="entry name" value="Fungal_lipase-type"/>
</dbReference>
<protein>
    <submittedName>
        <fullName evidence="2">Lipase (Class 3)</fullName>
    </submittedName>
</protein>
<dbReference type="RefSeq" id="WP_110253258.1">
    <property type="nucleotide sequence ID" value="NZ_QJKB01000001.1"/>
</dbReference>
<dbReference type="PANTHER" id="PTHR45856:SF24">
    <property type="entry name" value="FUNGAL LIPASE-LIKE DOMAIN-CONTAINING PROTEIN"/>
    <property type="match status" value="1"/>
</dbReference>
<reference evidence="2 3" key="1">
    <citation type="submission" date="2018-05" db="EMBL/GenBank/DDBJ databases">
        <title>Genomic Encyclopedia of Type Strains, Phase IV (KMG-IV): sequencing the most valuable type-strain genomes for metagenomic binning, comparative biology and taxonomic classification.</title>
        <authorList>
            <person name="Goeker M."/>
        </authorList>
    </citation>
    <scope>NUCLEOTIDE SEQUENCE [LARGE SCALE GENOMIC DNA]</scope>
    <source>
        <strain evidence="2 3">DSM 19792</strain>
    </source>
</reference>
<dbReference type="Pfam" id="PF01764">
    <property type="entry name" value="Lipase_3"/>
    <property type="match status" value="1"/>
</dbReference>
<evidence type="ECO:0000313" key="2">
    <source>
        <dbReference type="EMBL" id="PXX46812.1"/>
    </source>
</evidence>
<feature type="domain" description="Fungal lipase-type" evidence="1">
    <location>
        <begin position="65"/>
        <end position="217"/>
    </location>
</feature>
<evidence type="ECO:0000313" key="3">
    <source>
        <dbReference type="Proteomes" id="UP000247792"/>
    </source>
</evidence>
<comment type="caution">
    <text evidence="2">The sequence shown here is derived from an EMBL/GenBank/DDBJ whole genome shotgun (WGS) entry which is preliminary data.</text>
</comment>
<dbReference type="Proteomes" id="UP000247792">
    <property type="component" value="Unassembled WGS sequence"/>
</dbReference>
<name>A0A318JHW9_9BURK</name>
<dbReference type="InterPro" id="IPR029058">
    <property type="entry name" value="AB_hydrolase_fold"/>
</dbReference>
<gene>
    <name evidence="2" type="ORF">DFR42_101388</name>
</gene>
<dbReference type="EMBL" id="QJKB01000001">
    <property type="protein sequence ID" value="PXX46812.1"/>
    <property type="molecule type" value="Genomic_DNA"/>
</dbReference>
<dbReference type="AlphaFoldDB" id="A0A318JHW9"/>
<keyword evidence="3" id="KW-1185">Reference proteome</keyword>
<dbReference type="InterPro" id="IPR051218">
    <property type="entry name" value="Sec_MonoDiacylglyc_Lipase"/>
</dbReference>
<dbReference type="GO" id="GO:0006629">
    <property type="term" value="P:lipid metabolic process"/>
    <property type="evidence" value="ECO:0007669"/>
    <property type="project" value="InterPro"/>
</dbReference>
<accession>A0A318JHW9</accession>
<sequence length="339" mass="36089">MSNSIGDPSSPNPGLAMTLAATAYCTDPTTTLSNMGNGWSAVWVATTDINGNIAFIAYNGSSQYVVAIRGSLLNFSWQAFDNWFKQDLNVYEQTAWTYPASSSQPMVSRGSSDGLNDLIQLVDTSGQTIYQYLAANATGSNISIGVVGHSLGGNLATVFAPWLLYQFQQDNIAPPALFPVLTFAAPTAGNTAFAAAYDKSFPNSWRYYNEIDLVPMASDSLRSAQELYSPAPEASSIETTYKSVTVTLKEGIGLIADSIDVSEAANGSVYAQTNQASGSIALNTSKTLIPVDTNKPLIDQWFDQVASQHVQSTYLSLFGLPPVTCATTQGQSNSSQSVP</sequence>
<dbReference type="CDD" id="cd00519">
    <property type="entry name" value="Lipase_3"/>
    <property type="match status" value="1"/>
</dbReference>